<dbReference type="AlphaFoldDB" id="A0A8T0J8G6"/>
<gene>
    <name evidence="1" type="ORF">KC19_1G233400</name>
</gene>
<organism evidence="1 2">
    <name type="scientific">Ceratodon purpureus</name>
    <name type="common">Fire moss</name>
    <name type="synonym">Dicranum purpureum</name>
    <dbReference type="NCBI Taxonomy" id="3225"/>
    <lineage>
        <taxon>Eukaryota</taxon>
        <taxon>Viridiplantae</taxon>
        <taxon>Streptophyta</taxon>
        <taxon>Embryophyta</taxon>
        <taxon>Bryophyta</taxon>
        <taxon>Bryophytina</taxon>
        <taxon>Bryopsida</taxon>
        <taxon>Dicranidae</taxon>
        <taxon>Pseudoditrichales</taxon>
        <taxon>Ditrichaceae</taxon>
        <taxon>Ceratodon</taxon>
    </lineage>
</organism>
<comment type="caution">
    <text evidence="1">The sequence shown here is derived from an EMBL/GenBank/DDBJ whole genome shotgun (WGS) entry which is preliminary data.</text>
</comment>
<sequence length="138" mass="15919">MEMYESFSRALLRRKYRRIEAGGGGFVVKRKRVKVAHLQQDVDVAQRRRSTAHRLKLRCFHLRFLVPERLVASLKATCGKLMQQVANSKGKPAIEHTPNPVLMLPKNMPLRSSNNDVINEVWFQQALRRSIAEGRLTI</sequence>
<accession>A0A8T0J8G6</accession>
<name>A0A8T0J8G6_CERPU</name>
<protein>
    <submittedName>
        <fullName evidence="1">Uncharacterized protein</fullName>
    </submittedName>
</protein>
<proteinExistence type="predicted"/>
<dbReference type="EMBL" id="CM026421">
    <property type="protein sequence ID" value="KAG0592200.1"/>
    <property type="molecule type" value="Genomic_DNA"/>
</dbReference>
<reference evidence="1" key="1">
    <citation type="submission" date="2020-06" db="EMBL/GenBank/DDBJ databases">
        <title>WGS assembly of Ceratodon purpureus strain R40.</title>
        <authorList>
            <person name="Carey S.B."/>
            <person name="Jenkins J."/>
            <person name="Shu S."/>
            <person name="Lovell J.T."/>
            <person name="Sreedasyam A."/>
            <person name="Maumus F."/>
            <person name="Tiley G.P."/>
            <person name="Fernandez-Pozo N."/>
            <person name="Barry K."/>
            <person name="Chen C."/>
            <person name="Wang M."/>
            <person name="Lipzen A."/>
            <person name="Daum C."/>
            <person name="Saski C.A."/>
            <person name="Payton A.C."/>
            <person name="Mcbreen J.C."/>
            <person name="Conrad R.E."/>
            <person name="Kollar L.M."/>
            <person name="Olsson S."/>
            <person name="Huttunen S."/>
            <person name="Landis J.B."/>
            <person name="Wickett N.J."/>
            <person name="Johnson M.G."/>
            <person name="Rensing S.A."/>
            <person name="Grimwood J."/>
            <person name="Schmutz J."/>
            <person name="Mcdaniel S.F."/>
        </authorList>
    </citation>
    <scope>NUCLEOTIDE SEQUENCE</scope>
    <source>
        <strain evidence="1">R40</strain>
    </source>
</reference>
<keyword evidence="2" id="KW-1185">Reference proteome</keyword>
<evidence type="ECO:0000313" key="1">
    <source>
        <dbReference type="EMBL" id="KAG0592200.1"/>
    </source>
</evidence>
<evidence type="ECO:0000313" key="2">
    <source>
        <dbReference type="Proteomes" id="UP000822688"/>
    </source>
</evidence>
<dbReference type="Proteomes" id="UP000822688">
    <property type="component" value="Chromosome 1"/>
</dbReference>